<evidence type="ECO:0000313" key="3">
    <source>
        <dbReference type="Proteomes" id="UP001236569"/>
    </source>
</evidence>
<dbReference type="Proteomes" id="UP001236569">
    <property type="component" value="Unassembled WGS sequence"/>
</dbReference>
<evidence type="ECO:0000313" key="2">
    <source>
        <dbReference type="EMBL" id="MDI9863032.1"/>
    </source>
</evidence>
<keyword evidence="1" id="KW-1133">Transmembrane helix</keyword>
<accession>A0ABT6YHH4</accession>
<keyword evidence="3" id="KW-1185">Reference proteome</keyword>
<keyword evidence="1" id="KW-0812">Transmembrane</keyword>
<reference evidence="2 3" key="1">
    <citation type="submission" date="2023-05" db="EMBL/GenBank/DDBJ databases">
        <title>Novel species of genus Flectobacillus isolated from stream in China.</title>
        <authorList>
            <person name="Lu H."/>
        </authorList>
    </citation>
    <scope>NUCLEOTIDE SEQUENCE [LARGE SCALE GENOMIC DNA]</scope>
    <source>
        <strain evidence="2 3">DC10W</strain>
    </source>
</reference>
<protein>
    <submittedName>
        <fullName evidence="2">Uncharacterized protein</fullName>
    </submittedName>
</protein>
<evidence type="ECO:0000256" key="1">
    <source>
        <dbReference type="SAM" id="Phobius"/>
    </source>
</evidence>
<name>A0ABT6YHH4_9BACT</name>
<sequence>MKNILKTLYTIIKSIESKLNSILDFSCKFFMLLLAIILLINLILLHFEACSKNNIDIYNLESIKKYFSLYEVYGIKDILGAFFVVITAQIYVQQVKMSQKNLELVIKFEASRLWYQNIDSLLTRQKGKDDEYMYDKIFINNKLVYKALEKWNFSIKNKDALYEILGLFKQVDIHLFEINNKEYIRNQLRYYINIPGYSYSSFLVFLNLCCNDTYDNFENDLFIWYSEKLPKSLIEIPPTKHWILEPLT</sequence>
<comment type="caution">
    <text evidence="2">The sequence shown here is derived from an EMBL/GenBank/DDBJ whole genome shotgun (WGS) entry which is preliminary data.</text>
</comment>
<keyword evidence="1" id="KW-0472">Membrane</keyword>
<feature type="transmembrane region" description="Helical" evidence="1">
    <location>
        <begin position="67"/>
        <end position="92"/>
    </location>
</feature>
<organism evidence="2 3">
    <name type="scientific">Flectobacillus longus</name>
    <dbReference type="NCBI Taxonomy" id="2984207"/>
    <lineage>
        <taxon>Bacteria</taxon>
        <taxon>Pseudomonadati</taxon>
        <taxon>Bacteroidota</taxon>
        <taxon>Cytophagia</taxon>
        <taxon>Cytophagales</taxon>
        <taxon>Flectobacillaceae</taxon>
        <taxon>Flectobacillus</taxon>
    </lineage>
</organism>
<dbReference type="EMBL" id="JASHID010000001">
    <property type="protein sequence ID" value="MDI9863032.1"/>
    <property type="molecule type" value="Genomic_DNA"/>
</dbReference>
<proteinExistence type="predicted"/>
<gene>
    <name evidence="2" type="ORF">QM480_01745</name>
</gene>
<feature type="transmembrane region" description="Helical" evidence="1">
    <location>
        <begin position="21"/>
        <end position="47"/>
    </location>
</feature>
<dbReference type="RefSeq" id="WP_283368371.1">
    <property type="nucleotide sequence ID" value="NZ_JASHID010000001.1"/>
</dbReference>